<gene>
    <name evidence="1" type="ORF">AVEN_71470_1</name>
</gene>
<dbReference type="Proteomes" id="UP000499080">
    <property type="component" value="Unassembled WGS sequence"/>
</dbReference>
<organism evidence="1 2">
    <name type="scientific">Araneus ventricosus</name>
    <name type="common">Orbweaver spider</name>
    <name type="synonym">Epeira ventricosa</name>
    <dbReference type="NCBI Taxonomy" id="182803"/>
    <lineage>
        <taxon>Eukaryota</taxon>
        <taxon>Metazoa</taxon>
        <taxon>Ecdysozoa</taxon>
        <taxon>Arthropoda</taxon>
        <taxon>Chelicerata</taxon>
        <taxon>Arachnida</taxon>
        <taxon>Araneae</taxon>
        <taxon>Araneomorphae</taxon>
        <taxon>Entelegynae</taxon>
        <taxon>Araneoidea</taxon>
        <taxon>Araneidae</taxon>
        <taxon>Araneus</taxon>
    </lineage>
</organism>
<proteinExistence type="predicted"/>
<evidence type="ECO:0000313" key="2">
    <source>
        <dbReference type="Proteomes" id="UP000499080"/>
    </source>
</evidence>
<keyword evidence="2" id="KW-1185">Reference proteome</keyword>
<dbReference type="AlphaFoldDB" id="A0A4Y2CU85"/>
<reference evidence="1 2" key="1">
    <citation type="journal article" date="2019" name="Sci. Rep.">
        <title>Orb-weaving spider Araneus ventricosus genome elucidates the spidroin gene catalogue.</title>
        <authorList>
            <person name="Kono N."/>
            <person name="Nakamura H."/>
            <person name="Ohtoshi R."/>
            <person name="Moran D.A.P."/>
            <person name="Shinohara A."/>
            <person name="Yoshida Y."/>
            <person name="Fujiwara M."/>
            <person name="Mori M."/>
            <person name="Tomita M."/>
            <person name="Arakawa K."/>
        </authorList>
    </citation>
    <scope>NUCLEOTIDE SEQUENCE [LARGE SCALE GENOMIC DNA]</scope>
</reference>
<evidence type="ECO:0000313" key="1">
    <source>
        <dbReference type="EMBL" id="GBM08032.1"/>
    </source>
</evidence>
<sequence length="112" mass="12641">MYRILVSVRQGKKSKCKLDSFQCPTGQRWPSGKVWSSGPGSKPDSIAVHVGLLHVKSYGNGSNVLPLVWWGSLERGCQFRCRPRHLTAIQKDEVRPKQALVLLQNRSLIYHS</sequence>
<comment type="caution">
    <text evidence="1">The sequence shown here is derived from an EMBL/GenBank/DDBJ whole genome shotgun (WGS) entry which is preliminary data.</text>
</comment>
<protein>
    <submittedName>
        <fullName evidence="1">Uncharacterized protein</fullName>
    </submittedName>
</protein>
<dbReference type="EMBL" id="BGPR01000250">
    <property type="protein sequence ID" value="GBM08032.1"/>
    <property type="molecule type" value="Genomic_DNA"/>
</dbReference>
<accession>A0A4Y2CU85</accession>
<name>A0A4Y2CU85_ARAVE</name>